<organism evidence="3 4">
    <name type="scientific">Brachionus plicatilis</name>
    <name type="common">Marine rotifer</name>
    <name type="synonym">Brachionus muelleri</name>
    <dbReference type="NCBI Taxonomy" id="10195"/>
    <lineage>
        <taxon>Eukaryota</taxon>
        <taxon>Metazoa</taxon>
        <taxon>Spiralia</taxon>
        <taxon>Gnathifera</taxon>
        <taxon>Rotifera</taxon>
        <taxon>Eurotatoria</taxon>
        <taxon>Monogononta</taxon>
        <taxon>Pseudotrocha</taxon>
        <taxon>Ploima</taxon>
        <taxon>Brachionidae</taxon>
        <taxon>Brachionus</taxon>
    </lineage>
</organism>
<dbReference type="EMBL" id="REGN01010053">
    <property type="protein sequence ID" value="RMZ99795.1"/>
    <property type="molecule type" value="Genomic_DNA"/>
</dbReference>
<protein>
    <submittedName>
        <fullName evidence="3">Uncharacterized protein</fullName>
    </submittedName>
</protein>
<keyword evidence="1" id="KW-0812">Transmembrane</keyword>
<evidence type="ECO:0000313" key="3">
    <source>
        <dbReference type="EMBL" id="RMZ99795.1"/>
    </source>
</evidence>
<keyword evidence="4" id="KW-1185">Reference proteome</keyword>
<evidence type="ECO:0000256" key="2">
    <source>
        <dbReference type="SAM" id="SignalP"/>
    </source>
</evidence>
<keyword evidence="1" id="KW-1133">Transmembrane helix</keyword>
<dbReference type="OrthoDB" id="10251371at2759"/>
<dbReference type="Proteomes" id="UP000276133">
    <property type="component" value="Unassembled WGS sequence"/>
</dbReference>
<sequence>MVAKIFILAFLNVALAQELDQLDELIDHLSKNYGSKIGLLTPSNYASVKRILPDGVKPVYVEHEQDLTKMVLNGSIVAALVSGLPEKKYHDALHIFSSNLVTMHSFLMAPDLSTDYPHGNSENLSTYHLSLAINAAQSKMQLKGIDLQLAIKNAPKQLIQAHTCKEDDQTQFAVPNKREAVGLLRDILDSQEIRVLAQGPADWGINDGNYLLDPPVGFYPDFLEAVVDEFKNLSGPDKELYGQIKIRRIFSNKSPFPWYYLFNGTAHLTEPYFILDAPYAGSGKPCTRDDQCLETETGYEKCTGYCRHASRPRYIMLRSSCTSLGTDSKFYTKRNSRESGGSSNSGLVVLIVLLVVFVAGLAGLLKYQELLETFK</sequence>
<keyword evidence="2" id="KW-0732">Signal</keyword>
<evidence type="ECO:0000256" key="1">
    <source>
        <dbReference type="SAM" id="Phobius"/>
    </source>
</evidence>
<dbReference type="AlphaFoldDB" id="A0A3M7PKZ0"/>
<gene>
    <name evidence="3" type="ORF">BpHYR1_046149</name>
</gene>
<feature type="chain" id="PRO_5018226684" evidence="2">
    <location>
        <begin position="17"/>
        <end position="375"/>
    </location>
</feature>
<proteinExistence type="predicted"/>
<keyword evidence="1" id="KW-0472">Membrane</keyword>
<feature type="signal peptide" evidence="2">
    <location>
        <begin position="1"/>
        <end position="16"/>
    </location>
</feature>
<name>A0A3M7PKZ0_BRAPC</name>
<accession>A0A3M7PKZ0</accession>
<reference evidence="3 4" key="1">
    <citation type="journal article" date="2018" name="Sci. Rep.">
        <title>Genomic signatures of local adaptation to the degree of environmental predictability in rotifers.</title>
        <authorList>
            <person name="Franch-Gras L."/>
            <person name="Hahn C."/>
            <person name="Garcia-Roger E.M."/>
            <person name="Carmona M.J."/>
            <person name="Serra M."/>
            <person name="Gomez A."/>
        </authorList>
    </citation>
    <scope>NUCLEOTIDE SEQUENCE [LARGE SCALE GENOMIC DNA]</scope>
    <source>
        <strain evidence="3">HYR1</strain>
    </source>
</reference>
<evidence type="ECO:0000313" key="4">
    <source>
        <dbReference type="Proteomes" id="UP000276133"/>
    </source>
</evidence>
<comment type="caution">
    <text evidence="3">The sequence shown here is derived from an EMBL/GenBank/DDBJ whole genome shotgun (WGS) entry which is preliminary data.</text>
</comment>
<feature type="transmembrane region" description="Helical" evidence="1">
    <location>
        <begin position="346"/>
        <end position="365"/>
    </location>
</feature>